<dbReference type="EC" id="4.2.1.113" evidence="5 6"/>
<dbReference type="Pfam" id="PF13378">
    <property type="entry name" value="MR_MLE_C"/>
    <property type="match status" value="1"/>
</dbReference>
<dbReference type="OrthoDB" id="9774531at2"/>
<keyword evidence="2" id="KW-0479">Metal-binding</keyword>
<feature type="domain" description="Mandelate racemase/muconate lactonizing enzyme C-terminal" evidence="7">
    <location>
        <begin position="143"/>
        <end position="234"/>
    </location>
</feature>
<dbReference type="SMART" id="SM00922">
    <property type="entry name" value="MR_MLE"/>
    <property type="match status" value="1"/>
</dbReference>
<dbReference type="SFLD" id="SFLDF00009">
    <property type="entry name" value="o-succinylbenzoate_synthase"/>
    <property type="match status" value="1"/>
</dbReference>
<evidence type="ECO:0000256" key="1">
    <source>
        <dbReference type="ARBA" id="ARBA00001968"/>
    </source>
</evidence>
<proteinExistence type="predicted"/>
<comment type="cofactor">
    <cofactor evidence="1">
        <name>a divalent metal cation</name>
        <dbReference type="ChEBI" id="CHEBI:60240"/>
    </cofactor>
</comment>
<dbReference type="SFLD" id="SFLDS00001">
    <property type="entry name" value="Enolase"/>
    <property type="match status" value="1"/>
</dbReference>
<keyword evidence="3" id="KW-0460">Magnesium</keyword>
<dbReference type="UniPathway" id="UPA01057">
    <property type="reaction ID" value="UER00165"/>
</dbReference>
<evidence type="ECO:0000256" key="5">
    <source>
        <dbReference type="ARBA" id="ARBA00029491"/>
    </source>
</evidence>
<name>A0A242A8V8_9ENTE</name>
<protein>
    <recommendedName>
        <fullName evidence="5 6">o-succinylbenzoate synthase</fullName>
        <ecNumber evidence="5 6">4.2.1.113</ecNumber>
    </recommendedName>
</protein>
<dbReference type="GO" id="GO:0046872">
    <property type="term" value="F:metal ion binding"/>
    <property type="evidence" value="ECO:0007669"/>
    <property type="project" value="UniProtKB-KW"/>
</dbReference>
<dbReference type="CDD" id="cd03317">
    <property type="entry name" value="NAAAR"/>
    <property type="match status" value="1"/>
</dbReference>
<dbReference type="SFLD" id="SFLDG00180">
    <property type="entry name" value="muconate_cycloisomerase"/>
    <property type="match status" value="1"/>
</dbReference>
<dbReference type="InterPro" id="IPR013341">
    <property type="entry name" value="Mandelate_racemase_N_dom"/>
</dbReference>
<dbReference type="Proteomes" id="UP000195043">
    <property type="component" value="Unassembled WGS sequence"/>
</dbReference>
<dbReference type="AlphaFoldDB" id="A0A242A8V8"/>
<evidence type="ECO:0000256" key="2">
    <source>
        <dbReference type="ARBA" id="ARBA00022723"/>
    </source>
</evidence>
<dbReference type="SUPFAM" id="SSF54826">
    <property type="entry name" value="Enolase N-terminal domain-like"/>
    <property type="match status" value="1"/>
</dbReference>
<dbReference type="Pfam" id="PF02746">
    <property type="entry name" value="MR_MLE_N"/>
    <property type="match status" value="1"/>
</dbReference>
<dbReference type="GO" id="GO:0016854">
    <property type="term" value="F:racemase and epimerase activity"/>
    <property type="evidence" value="ECO:0007669"/>
    <property type="project" value="UniProtKB-ARBA"/>
</dbReference>
<gene>
    <name evidence="8" type="ORF">A5886_002459</name>
</gene>
<evidence type="ECO:0000256" key="6">
    <source>
        <dbReference type="NCBIfam" id="TIGR01928"/>
    </source>
</evidence>
<dbReference type="UniPathway" id="UPA00079"/>
<dbReference type="Gene3D" id="3.20.20.120">
    <property type="entry name" value="Enolase-like C-terminal domain"/>
    <property type="match status" value="1"/>
</dbReference>
<evidence type="ECO:0000259" key="7">
    <source>
        <dbReference type="SMART" id="SM00922"/>
    </source>
</evidence>
<comment type="caution">
    <text evidence="8">The sequence shown here is derived from an EMBL/GenBank/DDBJ whole genome shotgun (WGS) entry which is preliminary data.</text>
</comment>
<reference evidence="8 9" key="1">
    <citation type="submission" date="2017-05" db="EMBL/GenBank/DDBJ databases">
        <title>The Genome Sequence of Enterococcus sp. 8G7_MSG3316.</title>
        <authorList>
            <consortium name="The Broad Institute Genomics Platform"/>
            <consortium name="The Broad Institute Genomic Center for Infectious Diseases"/>
            <person name="Earl A."/>
            <person name="Manson A."/>
            <person name="Schwartman J."/>
            <person name="Gilmore M."/>
            <person name="Abouelleil A."/>
            <person name="Cao P."/>
            <person name="Chapman S."/>
            <person name="Cusick C."/>
            <person name="Shea T."/>
            <person name="Young S."/>
            <person name="Neafsey D."/>
            <person name="Nusbaum C."/>
            <person name="Birren B."/>
        </authorList>
    </citation>
    <scope>NUCLEOTIDE SEQUENCE [LARGE SCALE GENOMIC DNA]</scope>
    <source>
        <strain evidence="8 9">8G7_MSG3316</strain>
    </source>
</reference>
<organism evidence="8 9">
    <name type="scientific">Candidatus Enterococcus testudinis</name>
    <dbReference type="NCBI Taxonomy" id="1834191"/>
    <lineage>
        <taxon>Bacteria</taxon>
        <taxon>Bacillati</taxon>
        <taxon>Bacillota</taxon>
        <taxon>Bacilli</taxon>
        <taxon>Lactobacillales</taxon>
        <taxon>Enterococcaceae</taxon>
        <taxon>Enterococcus</taxon>
    </lineage>
</organism>
<dbReference type="InterPro" id="IPR010197">
    <property type="entry name" value="OSBS/NAAAR"/>
</dbReference>
<dbReference type="PANTHER" id="PTHR48073">
    <property type="entry name" value="O-SUCCINYLBENZOATE SYNTHASE-RELATED"/>
    <property type="match status" value="1"/>
</dbReference>
<dbReference type="InterPro" id="IPR036849">
    <property type="entry name" value="Enolase-like_C_sf"/>
</dbReference>
<evidence type="ECO:0000313" key="8">
    <source>
        <dbReference type="EMBL" id="OTN77359.1"/>
    </source>
</evidence>
<evidence type="ECO:0000313" key="9">
    <source>
        <dbReference type="Proteomes" id="UP000195043"/>
    </source>
</evidence>
<dbReference type="InterPro" id="IPR029065">
    <property type="entry name" value="Enolase_C-like"/>
</dbReference>
<dbReference type="InterPro" id="IPR029017">
    <property type="entry name" value="Enolase-like_N"/>
</dbReference>
<dbReference type="STRING" id="1834191.A5886_002459"/>
<dbReference type="InterPro" id="IPR013342">
    <property type="entry name" value="Mandelate_racemase_C"/>
</dbReference>
<evidence type="ECO:0000256" key="3">
    <source>
        <dbReference type="ARBA" id="ARBA00022842"/>
    </source>
</evidence>
<dbReference type="Gene3D" id="3.30.390.10">
    <property type="entry name" value="Enolase-like, N-terminal domain"/>
    <property type="match status" value="1"/>
</dbReference>
<sequence length="376" mass="41074">MDIKKIESIACRLPLRQPFVTSYGQLNEKAFDIIRITAADGNVGFGELVAFEQPDYIEETLFSARQVICQQLLPLLTATPIDHPDQVSSLFSVVQGNAMAKSAVETAMWDLYAKQAGRSITDFYPTQRGKIAVGVSVGIQPATDRLLDQVGQYVAQGYKRIKLKIKPGLDREPLAAIRARFPEVLLMADANGAYVGHEEMLLALDDLGLVMVEQPLRVRDLTGHAALQKNMRTPLCLDEDIRCAEDIATVAALGSCRAINLKIPRVGGITEAQKIVTACADNGLTVWLGGMFESGVGRAMNLQFASQAPFQFPGDLSAADRYYYDDIVTQPAVMENGLITVPSGLGFGVTLDEEKLTRYGQAPHIIFEQKNSIPRA</sequence>
<keyword evidence="9" id="KW-1185">Reference proteome</keyword>
<accession>A0A242A8V8</accession>
<evidence type="ECO:0000256" key="4">
    <source>
        <dbReference type="ARBA" id="ARBA00023239"/>
    </source>
</evidence>
<dbReference type="NCBIfam" id="TIGR01928">
    <property type="entry name" value="menC_lowGC_arch"/>
    <property type="match status" value="1"/>
</dbReference>
<dbReference type="GO" id="GO:0043748">
    <property type="term" value="F:O-succinylbenzoate synthase activity"/>
    <property type="evidence" value="ECO:0007669"/>
    <property type="project" value="UniProtKB-EC"/>
</dbReference>
<dbReference type="GO" id="GO:0009234">
    <property type="term" value="P:menaquinone biosynthetic process"/>
    <property type="evidence" value="ECO:0007669"/>
    <property type="project" value="UniProtKB-UniRule"/>
</dbReference>
<dbReference type="EMBL" id="NGKU01000001">
    <property type="protein sequence ID" value="OTN77359.1"/>
    <property type="molecule type" value="Genomic_DNA"/>
</dbReference>
<dbReference type="SUPFAM" id="SSF51604">
    <property type="entry name" value="Enolase C-terminal domain-like"/>
    <property type="match status" value="1"/>
</dbReference>
<dbReference type="RefSeq" id="WP_086275393.1">
    <property type="nucleotide sequence ID" value="NZ_NGKU01000001.1"/>
</dbReference>
<dbReference type="PANTHER" id="PTHR48073:SF5">
    <property type="entry name" value="O-SUCCINYLBENZOATE SYNTHASE"/>
    <property type="match status" value="1"/>
</dbReference>
<keyword evidence="4" id="KW-0456">Lyase</keyword>